<name>A0A645GWI4_9ZZZZ</name>
<keyword evidence="1" id="KW-0812">Transmembrane</keyword>
<proteinExistence type="predicted"/>
<organism evidence="2">
    <name type="scientific">bioreactor metagenome</name>
    <dbReference type="NCBI Taxonomy" id="1076179"/>
    <lineage>
        <taxon>unclassified sequences</taxon>
        <taxon>metagenomes</taxon>
        <taxon>ecological metagenomes</taxon>
    </lineage>
</organism>
<comment type="caution">
    <text evidence="2">The sequence shown here is derived from an EMBL/GenBank/DDBJ whole genome shotgun (WGS) entry which is preliminary data.</text>
</comment>
<sequence>MLVESGAGLTFILSDRFPLLLHIAQLLFGGLLATVTFLFRHSLVIGAGQNPAIILFGLLEVLNHVLMLFFHVSGALLQSGVRLLGFPVAIKHFPKINCANFALCHRRGSQQTKGDDSREYSCQ</sequence>
<keyword evidence="1" id="KW-0472">Membrane</keyword>
<accession>A0A645GWI4</accession>
<protein>
    <submittedName>
        <fullName evidence="2">Uncharacterized protein</fullName>
    </submittedName>
</protein>
<feature type="transmembrane region" description="Helical" evidence="1">
    <location>
        <begin position="20"/>
        <end position="40"/>
    </location>
</feature>
<evidence type="ECO:0000256" key="1">
    <source>
        <dbReference type="SAM" id="Phobius"/>
    </source>
</evidence>
<evidence type="ECO:0000313" key="2">
    <source>
        <dbReference type="EMBL" id="MPN30626.1"/>
    </source>
</evidence>
<dbReference type="AlphaFoldDB" id="A0A645GWI4"/>
<gene>
    <name evidence="2" type="ORF">SDC9_178097</name>
</gene>
<dbReference type="EMBL" id="VSSQ01081809">
    <property type="protein sequence ID" value="MPN30626.1"/>
    <property type="molecule type" value="Genomic_DNA"/>
</dbReference>
<keyword evidence="1" id="KW-1133">Transmembrane helix</keyword>
<feature type="transmembrane region" description="Helical" evidence="1">
    <location>
        <begin position="52"/>
        <end position="77"/>
    </location>
</feature>
<reference evidence="2" key="1">
    <citation type="submission" date="2019-08" db="EMBL/GenBank/DDBJ databases">
        <authorList>
            <person name="Kucharzyk K."/>
            <person name="Murdoch R.W."/>
            <person name="Higgins S."/>
            <person name="Loffler F."/>
        </authorList>
    </citation>
    <scope>NUCLEOTIDE SEQUENCE</scope>
</reference>